<accession>A0AAW1VEX4</accession>
<feature type="domain" description="C2H2-type" evidence="5">
    <location>
        <begin position="10"/>
        <end position="38"/>
    </location>
</feature>
<feature type="domain" description="C2H2-type" evidence="5">
    <location>
        <begin position="51"/>
        <end position="74"/>
    </location>
</feature>
<evidence type="ECO:0000256" key="3">
    <source>
        <dbReference type="ARBA" id="ARBA00022833"/>
    </source>
</evidence>
<dbReference type="InterPro" id="IPR013087">
    <property type="entry name" value="Znf_C2H2_type"/>
</dbReference>
<evidence type="ECO:0000313" key="6">
    <source>
        <dbReference type="EMBL" id="KAK9891924.1"/>
    </source>
</evidence>
<organism evidence="6 7">
    <name type="scientific">Henosepilachna vigintioctopunctata</name>
    <dbReference type="NCBI Taxonomy" id="420089"/>
    <lineage>
        <taxon>Eukaryota</taxon>
        <taxon>Metazoa</taxon>
        <taxon>Ecdysozoa</taxon>
        <taxon>Arthropoda</taxon>
        <taxon>Hexapoda</taxon>
        <taxon>Insecta</taxon>
        <taxon>Pterygota</taxon>
        <taxon>Neoptera</taxon>
        <taxon>Endopterygota</taxon>
        <taxon>Coleoptera</taxon>
        <taxon>Polyphaga</taxon>
        <taxon>Cucujiformia</taxon>
        <taxon>Coccinelloidea</taxon>
        <taxon>Coccinellidae</taxon>
        <taxon>Epilachninae</taxon>
        <taxon>Epilachnini</taxon>
        <taxon>Henosepilachna</taxon>
    </lineage>
</organism>
<evidence type="ECO:0000259" key="5">
    <source>
        <dbReference type="PROSITE" id="PS50157"/>
    </source>
</evidence>
<keyword evidence="3" id="KW-0862">Zinc</keyword>
<dbReference type="PANTHER" id="PTHR33936">
    <property type="entry name" value="PROTEIN CBG17840"/>
    <property type="match status" value="1"/>
</dbReference>
<dbReference type="InterPro" id="IPR036236">
    <property type="entry name" value="Znf_C2H2_sf"/>
</dbReference>
<dbReference type="GO" id="GO:0008270">
    <property type="term" value="F:zinc ion binding"/>
    <property type="evidence" value="ECO:0007669"/>
    <property type="project" value="UniProtKB-KW"/>
</dbReference>
<dbReference type="PROSITE" id="PS50157">
    <property type="entry name" value="ZINC_FINGER_C2H2_2"/>
    <property type="match status" value="2"/>
</dbReference>
<evidence type="ECO:0000256" key="4">
    <source>
        <dbReference type="PROSITE-ProRule" id="PRU00042"/>
    </source>
</evidence>
<protein>
    <recommendedName>
        <fullName evidence="5">C2H2-type domain-containing protein</fullName>
    </recommendedName>
</protein>
<dbReference type="PANTHER" id="PTHR33936:SF24">
    <property type="entry name" value="C2H2-TYPE DOMAIN-CONTAINING PROTEIN"/>
    <property type="match status" value="1"/>
</dbReference>
<dbReference type="EMBL" id="JARQZJ010000131">
    <property type="protein sequence ID" value="KAK9891924.1"/>
    <property type="molecule type" value="Genomic_DNA"/>
</dbReference>
<evidence type="ECO:0000256" key="2">
    <source>
        <dbReference type="ARBA" id="ARBA00022771"/>
    </source>
</evidence>
<dbReference type="SUPFAM" id="SSF57667">
    <property type="entry name" value="beta-beta-alpha zinc fingers"/>
    <property type="match status" value="1"/>
</dbReference>
<evidence type="ECO:0000313" key="7">
    <source>
        <dbReference type="Proteomes" id="UP001431783"/>
    </source>
</evidence>
<dbReference type="Proteomes" id="UP001431783">
    <property type="component" value="Unassembled WGS sequence"/>
</dbReference>
<evidence type="ECO:0000256" key="1">
    <source>
        <dbReference type="ARBA" id="ARBA00022723"/>
    </source>
</evidence>
<name>A0AAW1VEX4_9CUCU</name>
<dbReference type="AlphaFoldDB" id="A0AAW1VEX4"/>
<gene>
    <name evidence="6" type="ORF">WA026_017408</name>
</gene>
<reference evidence="6 7" key="1">
    <citation type="submission" date="2023-03" db="EMBL/GenBank/DDBJ databases">
        <title>Genome insight into feeding habits of ladybird beetles.</title>
        <authorList>
            <person name="Li H.-S."/>
            <person name="Huang Y.-H."/>
            <person name="Pang H."/>
        </authorList>
    </citation>
    <scope>NUCLEOTIDE SEQUENCE [LARGE SCALE GENOMIC DNA]</scope>
    <source>
        <strain evidence="6">SYSU_2023b</strain>
        <tissue evidence="6">Whole body</tissue>
    </source>
</reference>
<dbReference type="Gene3D" id="3.30.160.60">
    <property type="entry name" value="Classic Zinc Finger"/>
    <property type="match status" value="2"/>
</dbReference>
<dbReference type="InterPro" id="IPR052797">
    <property type="entry name" value="RegFact_GeneExpr_CellDeath"/>
</dbReference>
<keyword evidence="1" id="KW-0479">Metal-binding</keyword>
<dbReference type="FunFam" id="3.30.160.60:FF:000065">
    <property type="entry name" value="B-cell CLL/lymphoma 6, member B"/>
    <property type="match status" value="1"/>
</dbReference>
<dbReference type="SMART" id="SM00355">
    <property type="entry name" value="ZnF_C2H2"/>
    <property type="match status" value="3"/>
</dbReference>
<sequence length="340" mass="39013">MMDKKDNNIKECSECKSTFIRQSDMIRHIKRFHSSKAEKLINELDSKIHPFKCDQCEKGFFHKKNLNFHQKSHTSIISSGVIFQKKCPLCNHVATFKKDFYDHCREIHNILLDVEKIDFASLDDFLNWKCEIEKAVDSKFVKEYGSTAKMTNYICSHSKYSILENGVETESTVSNKVDGFCPAGFRVMHEDSGKCSIYFVKTHICHQNKNLYFESNTGKATISSAVNKIEAQKLQNNKEVKFESSEINYTNQVDDVGLSHSPNLKSKSGMNSKKKNFLNKKKEMIKNVLSTLNTISSITELEAVQELVNPIKPILGILRRKSEEFSPKKRLKSSKVTSKK</sequence>
<keyword evidence="7" id="KW-1185">Reference proteome</keyword>
<keyword evidence="2 4" id="KW-0863">Zinc-finger</keyword>
<proteinExistence type="predicted"/>
<dbReference type="PROSITE" id="PS00028">
    <property type="entry name" value="ZINC_FINGER_C2H2_1"/>
    <property type="match status" value="2"/>
</dbReference>
<comment type="caution">
    <text evidence="6">The sequence shown here is derived from an EMBL/GenBank/DDBJ whole genome shotgun (WGS) entry which is preliminary data.</text>
</comment>